<accession>X1FA73</accession>
<evidence type="ECO:0008006" key="2">
    <source>
        <dbReference type="Google" id="ProtNLM"/>
    </source>
</evidence>
<proteinExistence type="predicted"/>
<name>X1FA73_9ZZZZ</name>
<dbReference type="EMBL" id="BARU01012553">
    <property type="protein sequence ID" value="GAH42521.1"/>
    <property type="molecule type" value="Genomic_DNA"/>
</dbReference>
<dbReference type="SUPFAM" id="SSF53686">
    <property type="entry name" value="Tryptophan synthase beta subunit-like PLP-dependent enzymes"/>
    <property type="match status" value="1"/>
</dbReference>
<dbReference type="AlphaFoldDB" id="X1FA73"/>
<reference evidence="1" key="1">
    <citation type="journal article" date="2014" name="Front. Microbiol.">
        <title>High frequency of phylogenetically diverse reductive dehalogenase-homologous genes in deep subseafloor sedimentary metagenomes.</title>
        <authorList>
            <person name="Kawai M."/>
            <person name="Futagami T."/>
            <person name="Toyoda A."/>
            <person name="Takaki Y."/>
            <person name="Nishi S."/>
            <person name="Hori S."/>
            <person name="Arai W."/>
            <person name="Tsubouchi T."/>
            <person name="Morono Y."/>
            <person name="Uchiyama I."/>
            <person name="Ito T."/>
            <person name="Fujiyama A."/>
            <person name="Inagaki F."/>
            <person name="Takami H."/>
        </authorList>
    </citation>
    <scope>NUCLEOTIDE SEQUENCE</scope>
    <source>
        <strain evidence="1">Expedition CK06-06</strain>
    </source>
</reference>
<comment type="caution">
    <text evidence="1">The sequence shown here is derived from an EMBL/GenBank/DDBJ whole genome shotgun (WGS) entry which is preliminary data.</text>
</comment>
<feature type="non-terminal residue" evidence="1">
    <location>
        <position position="110"/>
    </location>
</feature>
<organism evidence="1">
    <name type="scientific">marine sediment metagenome</name>
    <dbReference type="NCBI Taxonomy" id="412755"/>
    <lineage>
        <taxon>unclassified sequences</taxon>
        <taxon>metagenomes</taxon>
        <taxon>ecological metagenomes</taxon>
    </lineage>
</organism>
<protein>
    <recommendedName>
        <fullName evidence="2">Threonine synthase</fullName>
    </recommendedName>
</protein>
<dbReference type="Gene3D" id="3.40.50.1100">
    <property type="match status" value="1"/>
</dbReference>
<dbReference type="InterPro" id="IPR036052">
    <property type="entry name" value="TrpB-like_PALP_sf"/>
</dbReference>
<gene>
    <name evidence="1" type="ORF">S03H2_23094</name>
</gene>
<evidence type="ECO:0000313" key="1">
    <source>
        <dbReference type="EMBL" id="GAH42521.1"/>
    </source>
</evidence>
<sequence>MNEKNSSLTHLKCTNCGKEYDSTEVHKLCSCGKVLFAKYDIEKAKETVSFANINNRRYDIWRFHEIMPVLEDKNRFTLGEGWTPLVKLPNLGEKLELNNLYVKDEGLNPT</sequence>